<evidence type="ECO:0000256" key="1">
    <source>
        <dbReference type="SAM" id="MobiDB-lite"/>
    </source>
</evidence>
<keyword evidence="3" id="KW-1185">Reference proteome</keyword>
<evidence type="ECO:0000313" key="2">
    <source>
        <dbReference type="EMBL" id="MBK6266270.1"/>
    </source>
</evidence>
<organism evidence="2 3">
    <name type="scientific">Marivirga aurantiaca</name>
    <dbReference type="NCBI Taxonomy" id="2802615"/>
    <lineage>
        <taxon>Bacteria</taxon>
        <taxon>Pseudomonadati</taxon>
        <taxon>Bacteroidota</taxon>
        <taxon>Cytophagia</taxon>
        <taxon>Cytophagales</taxon>
        <taxon>Marivirgaceae</taxon>
        <taxon>Marivirga</taxon>
    </lineage>
</organism>
<evidence type="ECO:0008006" key="4">
    <source>
        <dbReference type="Google" id="ProtNLM"/>
    </source>
</evidence>
<feature type="compositionally biased region" description="Basic and acidic residues" evidence="1">
    <location>
        <begin position="180"/>
        <end position="238"/>
    </location>
</feature>
<reference evidence="2" key="1">
    <citation type="submission" date="2021-01" db="EMBL/GenBank/DDBJ databases">
        <title>Marivirga aurantiaca sp. nov., isolated from intertidal surface sediments.</title>
        <authorList>
            <person name="Zhang M."/>
        </authorList>
    </citation>
    <scope>NUCLEOTIDE SEQUENCE</scope>
    <source>
        <strain evidence="2">S37H4</strain>
    </source>
</reference>
<proteinExistence type="predicted"/>
<accession>A0A934X0U3</accession>
<comment type="caution">
    <text evidence="2">The sequence shown here is derived from an EMBL/GenBank/DDBJ whole genome shotgun (WGS) entry which is preliminary data.</text>
</comment>
<gene>
    <name evidence="2" type="ORF">JKA74_14585</name>
</gene>
<dbReference type="AlphaFoldDB" id="A0A934X0U3"/>
<feature type="region of interest" description="Disordered" evidence="1">
    <location>
        <begin position="175"/>
        <end position="296"/>
    </location>
</feature>
<evidence type="ECO:0000313" key="3">
    <source>
        <dbReference type="Proteomes" id="UP000611723"/>
    </source>
</evidence>
<name>A0A934X0U3_9BACT</name>
<protein>
    <recommendedName>
        <fullName evidence="4">Translation initiation factor IF-2 N-terminal domain-containing protein</fullName>
    </recommendedName>
</protein>
<feature type="compositionally biased region" description="Basic and acidic residues" evidence="1">
    <location>
        <begin position="246"/>
        <end position="259"/>
    </location>
</feature>
<dbReference type="RefSeq" id="WP_201431952.1">
    <property type="nucleotide sequence ID" value="NZ_JAEQBW010000007.1"/>
</dbReference>
<sequence>MRLAQAARDLSITTEDITSFLAKKGITIEKDSNTKLNDESVTLLFDYFEGDLRVKKKKKETEQLPEPVQESKPELSEEEVDEKESQQPVIEEKSTEIEFSEDINIEATNEPAKETEDTSIHNDITEAAAINSPGEREYKTVSDLLESGDEISDDVVIKAPKVSLQGLNVLGKIDLPAPKAKAEKVEAEIDKKTIRKNDSARRNKREPLKRSRKELTPQQIREREQKREKRRREEAAKLEKKRKEKFYKEKILKPKQEQQKKRKPKKSKTMAPEKAQVQKRPQPTTLIGKFWRWLNT</sequence>
<dbReference type="EMBL" id="JAEQBW010000007">
    <property type="protein sequence ID" value="MBK6266270.1"/>
    <property type="molecule type" value="Genomic_DNA"/>
</dbReference>
<feature type="compositionally biased region" description="Basic and acidic residues" evidence="1">
    <location>
        <begin position="111"/>
        <end position="122"/>
    </location>
</feature>
<feature type="region of interest" description="Disordered" evidence="1">
    <location>
        <begin position="57"/>
        <end position="122"/>
    </location>
</feature>
<dbReference type="Proteomes" id="UP000611723">
    <property type="component" value="Unassembled WGS sequence"/>
</dbReference>